<keyword evidence="7 9" id="KW-1015">Disulfide bond</keyword>
<dbReference type="Pfam" id="PF00530">
    <property type="entry name" value="SRCR"/>
    <property type="match status" value="5"/>
</dbReference>
<feature type="signal peptide" evidence="10">
    <location>
        <begin position="1"/>
        <end position="35"/>
    </location>
</feature>
<evidence type="ECO:0000256" key="10">
    <source>
        <dbReference type="SAM" id="SignalP"/>
    </source>
</evidence>
<dbReference type="FunFam" id="3.10.250.10:FF:000001">
    <property type="entry name" value="Lysyl oxidase 4 isoform X1"/>
    <property type="match status" value="1"/>
</dbReference>
<evidence type="ECO:0000256" key="1">
    <source>
        <dbReference type="ARBA" id="ARBA00004167"/>
    </source>
</evidence>
<feature type="domain" description="SRCR" evidence="11">
    <location>
        <begin position="376"/>
        <end position="479"/>
    </location>
</feature>
<feature type="disulfide bond" evidence="9">
    <location>
        <begin position="447"/>
        <end position="457"/>
    </location>
</feature>
<name>A0AA35R5N6_GEOBA</name>
<dbReference type="InterPro" id="IPR001190">
    <property type="entry name" value="SRCR"/>
</dbReference>
<dbReference type="AlphaFoldDB" id="A0AA35R5N6"/>
<dbReference type="PROSITE" id="PS00420">
    <property type="entry name" value="SRCR_1"/>
    <property type="match status" value="2"/>
</dbReference>
<dbReference type="EMBL" id="CASHTH010000591">
    <property type="protein sequence ID" value="CAI8005250.1"/>
    <property type="molecule type" value="Genomic_DNA"/>
</dbReference>
<feature type="domain" description="SRCR" evidence="11">
    <location>
        <begin position="44"/>
        <end position="150"/>
    </location>
</feature>
<evidence type="ECO:0000313" key="13">
    <source>
        <dbReference type="Proteomes" id="UP001174909"/>
    </source>
</evidence>
<keyword evidence="12" id="KW-0675">Receptor</keyword>
<evidence type="ECO:0000256" key="7">
    <source>
        <dbReference type="ARBA" id="ARBA00023157"/>
    </source>
</evidence>
<keyword evidence="2" id="KW-0812">Transmembrane</keyword>
<evidence type="ECO:0000256" key="2">
    <source>
        <dbReference type="ARBA" id="ARBA00022692"/>
    </source>
</evidence>
<evidence type="ECO:0000256" key="9">
    <source>
        <dbReference type="PROSITE-ProRule" id="PRU00196"/>
    </source>
</evidence>
<accession>A0AA35R5N6</accession>
<evidence type="ECO:0000259" key="11">
    <source>
        <dbReference type="PROSITE" id="PS50287"/>
    </source>
</evidence>
<feature type="disulfide bond" evidence="9">
    <location>
        <begin position="557"/>
        <end position="567"/>
    </location>
</feature>
<evidence type="ECO:0000313" key="12">
    <source>
        <dbReference type="EMBL" id="CAI8005250.1"/>
    </source>
</evidence>
<comment type="caution">
    <text evidence="12">The sequence shown here is derived from an EMBL/GenBank/DDBJ whole genome shotgun (WGS) entry which is preliminary data.</text>
</comment>
<feature type="disulfide bond" evidence="9">
    <location>
        <begin position="292"/>
        <end position="356"/>
    </location>
</feature>
<dbReference type="PANTHER" id="PTHR19331:SF487">
    <property type="entry name" value="SOLUBLE SCAVENGER RECEPTOR CYSTEINE-RICH DOMAIN-CONTAINING PROTEIN SSC5D"/>
    <property type="match status" value="1"/>
</dbReference>
<evidence type="ECO:0000256" key="4">
    <source>
        <dbReference type="ARBA" id="ARBA00022737"/>
    </source>
</evidence>
<dbReference type="PANTHER" id="PTHR19331">
    <property type="entry name" value="SCAVENGER RECEPTOR DOMAIN-CONTAINING"/>
    <property type="match status" value="1"/>
</dbReference>
<dbReference type="SMART" id="SM00202">
    <property type="entry name" value="SR"/>
    <property type="match status" value="5"/>
</dbReference>
<dbReference type="FunFam" id="3.10.250.10:FF:000016">
    <property type="entry name" value="Scavenger receptor cysteine-rich protein type 12"/>
    <property type="match status" value="3"/>
</dbReference>
<dbReference type="Gene3D" id="3.10.250.10">
    <property type="entry name" value="SRCR-like domain"/>
    <property type="match status" value="5"/>
</dbReference>
<feature type="disulfide bond" evidence="9">
    <location>
        <begin position="305"/>
        <end position="366"/>
    </location>
</feature>
<evidence type="ECO:0000256" key="6">
    <source>
        <dbReference type="ARBA" id="ARBA00023136"/>
    </source>
</evidence>
<feature type="disulfide bond" evidence="9">
    <location>
        <begin position="183"/>
        <end position="247"/>
    </location>
</feature>
<keyword evidence="8" id="KW-0325">Glycoprotein</keyword>
<gene>
    <name evidence="12" type="ORF">GBAR_LOCUS4111</name>
</gene>
<keyword evidence="13" id="KW-1185">Reference proteome</keyword>
<organism evidence="12 13">
    <name type="scientific">Geodia barretti</name>
    <name type="common">Barrett's horny sponge</name>
    <dbReference type="NCBI Taxonomy" id="519541"/>
    <lineage>
        <taxon>Eukaryota</taxon>
        <taxon>Metazoa</taxon>
        <taxon>Porifera</taxon>
        <taxon>Demospongiae</taxon>
        <taxon>Heteroscleromorpha</taxon>
        <taxon>Tetractinellida</taxon>
        <taxon>Astrophorina</taxon>
        <taxon>Geodiidae</taxon>
        <taxon>Geodia</taxon>
    </lineage>
</organism>
<feature type="disulfide bond" evidence="9">
    <location>
        <begin position="196"/>
        <end position="257"/>
    </location>
</feature>
<dbReference type="PROSITE" id="PS50287">
    <property type="entry name" value="SRCR_2"/>
    <property type="match status" value="5"/>
</dbReference>
<keyword evidence="4" id="KW-0677">Repeat</keyword>
<feature type="domain" description="SRCR" evidence="11">
    <location>
        <begin position="474"/>
        <end position="587"/>
    </location>
</feature>
<feature type="chain" id="PRO_5041350150" evidence="10">
    <location>
        <begin position="36"/>
        <end position="782"/>
    </location>
</feature>
<keyword evidence="3 10" id="KW-0732">Signal</keyword>
<comment type="subcellular location">
    <subcellularLocation>
        <location evidence="1">Membrane</location>
        <topology evidence="1">Single-pass membrane protein</topology>
    </subcellularLocation>
</comment>
<evidence type="ECO:0000256" key="3">
    <source>
        <dbReference type="ARBA" id="ARBA00022729"/>
    </source>
</evidence>
<comment type="caution">
    <text evidence="9">Lacks conserved residue(s) required for the propagation of feature annotation.</text>
</comment>
<evidence type="ECO:0000256" key="5">
    <source>
        <dbReference type="ARBA" id="ARBA00022989"/>
    </source>
</evidence>
<feature type="domain" description="SRCR" evidence="11">
    <location>
        <begin position="268"/>
        <end position="367"/>
    </location>
</feature>
<feature type="domain" description="SRCR" evidence="11">
    <location>
        <begin position="159"/>
        <end position="258"/>
    </location>
</feature>
<evidence type="ECO:0000256" key="8">
    <source>
        <dbReference type="ARBA" id="ARBA00023180"/>
    </source>
</evidence>
<dbReference type="SUPFAM" id="SSF56487">
    <property type="entry name" value="SRCR-like"/>
    <property type="match status" value="5"/>
</dbReference>
<dbReference type="Proteomes" id="UP001174909">
    <property type="component" value="Unassembled WGS sequence"/>
</dbReference>
<keyword evidence="5" id="KW-1133">Transmembrane helix</keyword>
<feature type="disulfide bond" evidence="9">
    <location>
        <begin position="119"/>
        <end position="129"/>
    </location>
</feature>
<dbReference type="InterPro" id="IPR036772">
    <property type="entry name" value="SRCR-like_dom_sf"/>
</dbReference>
<dbReference type="PRINTS" id="PR00258">
    <property type="entry name" value="SPERACTRCPTR"/>
</dbReference>
<sequence>MPLGSSNLILKIRSMKLSWTLYLAPLLVAFVKVASLDDPPAVCTDSESGSVVLGSEGRVFVCIGNAWGTICNDDMFEEVDASVVCKQLGLSRFGPTIKPHYLLSTYNGPSDVLMDSVECSGSEQRLIDCDNRNSTNIPCDHGEDVAVSCLQRRCVEHDIRLANGSAFEGRVEMCLEEVWTTICLESWNILNSRVLCRQLGYRSEGANTPANIPGPISMPIYSKQFHCSGHERRLFDCEKSGPSPPLCNHNHDLTIQCNSTRLCIEGEVRLAGANSSSGRVEVCVNEEWGTVCGDGWGNTEARFVCRQLGFSRFASFAPTMGPANPGSGFIHLRNVTCEGSEPNLLSCDHGNDTSDCSHETDAQVSCQPRVCENGDIRLADGHSQYEGRLEICYDEIWGTVCSNVWVSYETKVACRELGFSMQHGAALDDNTFPAPPGVPVLLSGVLCDGDENDLENCRHNGLGVMLTCDVSGDVNIRCGQCAENNVTLTPVGDGHMRVEICLNGRWGTVCADESWDSNDAAVLCRELKLDNNGSQLSIRSSFPLLDLLPFVMEGVSCIGAEESISNCSYNPSDGDCPSGLMAGVQCSAQLIPTPASPSPLPTGVASIAVSPAERPSPVASPSSYTVSEAAVDASTVAASSYTRDNTVEHCNFQLVFSGNIVCNEWLLHLAGTKLAKLSQGLAASLDKECDCGLTPDFLTLQIPLCLQQNQFVLPGLLSGTNSIGCRQIMGFLQSWAARGSEIVVEGVPLTTVKECSVFLEPREAPSCKTGTFLQPTPRGSLC</sequence>
<reference evidence="12" key="1">
    <citation type="submission" date="2023-03" db="EMBL/GenBank/DDBJ databases">
        <authorList>
            <person name="Steffen K."/>
            <person name="Cardenas P."/>
        </authorList>
    </citation>
    <scope>NUCLEOTIDE SEQUENCE</scope>
</reference>
<feature type="disulfide bond" evidence="9">
    <location>
        <begin position="337"/>
        <end position="347"/>
    </location>
</feature>
<proteinExistence type="predicted"/>
<dbReference type="GO" id="GO:0016020">
    <property type="term" value="C:membrane"/>
    <property type="evidence" value="ECO:0007669"/>
    <property type="project" value="UniProtKB-SubCell"/>
</dbReference>
<feature type="disulfide bond" evidence="9">
    <location>
        <begin position="227"/>
        <end position="237"/>
    </location>
</feature>
<protein>
    <submittedName>
        <fullName evidence="12">Scavenger receptor cysteine-rich domain superfamily protein</fullName>
    </submittedName>
</protein>
<keyword evidence="6" id="KW-0472">Membrane</keyword>